<evidence type="ECO:0000256" key="1">
    <source>
        <dbReference type="ARBA" id="ARBA00004251"/>
    </source>
</evidence>
<dbReference type="Pfam" id="PF07714">
    <property type="entry name" value="PK_Tyr_Ser-Thr"/>
    <property type="match status" value="1"/>
</dbReference>
<dbReference type="FunFam" id="3.30.200.20:FF:000330">
    <property type="entry name" value="G-type lectin S-receptor-like serine/threonine-protein kinase At4g03230"/>
    <property type="match status" value="1"/>
</dbReference>
<evidence type="ECO:0000256" key="9">
    <source>
        <dbReference type="ARBA" id="ARBA00022741"/>
    </source>
</evidence>
<evidence type="ECO:0000256" key="10">
    <source>
        <dbReference type="ARBA" id="ARBA00022777"/>
    </source>
</evidence>
<organism evidence="23 24">
    <name type="scientific">Handroanthus impetiginosus</name>
    <dbReference type="NCBI Taxonomy" id="429701"/>
    <lineage>
        <taxon>Eukaryota</taxon>
        <taxon>Viridiplantae</taxon>
        <taxon>Streptophyta</taxon>
        <taxon>Embryophyta</taxon>
        <taxon>Tracheophyta</taxon>
        <taxon>Spermatophyta</taxon>
        <taxon>Magnoliopsida</taxon>
        <taxon>eudicotyledons</taxon>
        <taxon>Gunneridae</taxon>
        <taxon>Pentapetalae</taxon>
        <taxon>asterids</taxon>
        <taxon>lamiids</taxon>
        <taxon>Lamiales</taxon>
        <taxon>Bignoniaceae</taxon>
        <taxon>Crescentiina</taxon>
        <taxon>Tabebuia alliance</taxon>
        <taxon>Handroanthus</taxon>
    </lineage>
</organism>
<dbReference type="GO" id="GO:0004674">
    <property type="term" value="F:protein serine/threonine kinase activity"/>
    <property type="evidence" value="ECO:0007669"/>
    <property type="project" value="UniProtKB-KW"/>
</dbReference>
<keyword evidence="11" id="KW-0067">ATP-binding</keyword>
<keyword evidence="8" id="KW-0430">Lectin</keyword>
<keyword evidence="14" id="KW-1015">Disulfide bond</keyword>
<dbReference type="Pfam" id="PF08276">
    <property type="entry name" value="PAN_2"/>
    <property type="match status" value="1"/>
</dbReference>
<keyword evidence="10 23" id="KW-0418">Kinase</keyword>
<dbReference type="SMART" id="SM00108">
    <property type="entry name" value="B_lectin"/>
    <property type="match status" value="1"/>
</dbReference>
<keyword evidence="3" id="KW-1003">Cell membrane</keyword>
<evidence type="ECO:0000259" key="22">
    <source>
        <dbReference type="PROSITE" id="PS50948"/>
    </source>
</evidence>
<protein>
    <recommendedName>
        <fullName evidence="2">non-specific serine/threonine protein kinase</fullName>
        <ecNumber evidence="2">2.7.11.1</ecNumber>
    </recommendedName>
</protein>
<dbReference type="PROSITE" id="PS50927">
    <property type="entry name" value="BULB_LECTIN"/>
    <property type="match status" value="1"/>
</dbReference>
<evidence type="ECO:0000256" key="7">
    <source>
        <dbReference type="ARBA" id="ARBA00022729"/>
    </source>
</evidence>
<evidence type="ECO:0000256" key="16">
    <source>
        <dbReference type="ARBA" id="ARBA00023180"/>
    </source>
</evidence>
<dbReference type="Gene3D" id="1.10.510.10">
    <property type="entry name" value="Transferase(Phosphotransferase) domain 1"/>
    <property type="match status" value="1"/>
</dbReference>
<evidence type="ECO:0000256" key="15">
    <source>
        <dbReference type="ARBA" id="ARBA00023170"/>
    </source>
</evidence>
<evidence type="ECO:0000256" key="19">
    <source>
        <dbReference type="SAM" id="Phobius"/>
    </source>
</evidence>
<dbReference type="PANTHER" id="PTHR32444">
    <property type="entry name" value="BULB-TYPE LECTIN DOMAIN-CONTAINING PROTEIN"/>
    <property type="match status" value="1"/>
</dbReference>
<dbReference type="InterPro" id="IPR003609">
    <property type="entry name" value="Pan_app"/>
</dbReference>
<evidence type="ECO:0000256" key="12">
    <source>
        <dbReference type="ARBA" id="ARBA00022989"/>
    </source>
</evidence>
<evidence type="ECO:0000256" key="18">
    <source>
        <dbReference type="ARBA" id="ARBA00048679"/>
    </source>
</evidence>
<dbReference type="InterPro" id="IPR011009">
    <property type="entry name" value="Kinase-like_dom_sf"/>
</dbReference>
<dbReference type="PANTHER" id="PTHR32444:SF226">
    <property type="entry name" value="BULB-TYPE LECTIN DOMAIN-CONTAINING PROTEIN"/>
    <property type="match status" value="1"/>
</dbReference>
<proteinExistence type="predicted"/>
<dbReference type="AlphaFoldDB" id="A0A2G9HP44"/>
<feature type="domain" description="Bulb-type lectin" evidence="21">
    <location>
        <begin position="35"/>
        <end position="162"/>
    </location>
</feature>
<dbReference type="EC" id="2.7.11.1" evidence="2"/>
<keyword evidence="13 19" id="KW-0472">Membrane</keyword>
<keyword evidence="4 23" id="KW-0723">Serine/threonine-protein kinase</keyword>
<dbReference type="STRING" id="429701.A0A2G9HP44"/>
<evidence type="ECO:0000256" key="2">
    <source>
        <dbReference type="ARBA" id="ARBA00012513"/>
    </source>
</evidence>
<dbReference type="GO" id="GO:0030246">
    <property type="term" value="F:carbohydrate binding"/>
    <property type="evidence" value="ECO:0007669"/>
    <property type="project" value="UniProtKB-KW"/>
</dbReference>
<keyword evidence="12 19" id="KW-1133">Transmembrane helix</keyword>
<gene>
    <name evidence="23" type="ORF">CDL12_08030</name>
</gene>
<dbReference type="OrthoDB" id="865124at2759"/>
<evidence type="ECO:0000256" key="13">
    <source>
        <dbReference type="ARBA" id="ARBA00023136"/>
    </source>
</evidence>
<dbReference type="InterPro" id="IPR036426">
    <property type="entry name" value="Bulb-type_lectin_dom_sf"/>
</dbReference>
<feature type="domain" description="Apple" evidence="22">
    <location>
        <begin position="320"/>
        <end position="399"/>
    </location>
</feature>
<reference evidence="24" key="1">
    <citation type="journal article" date="2018" name="Gigascience">
        <title>Genome assembly of the Pink Ipe (Handroanthus impetiginosus, Bignoniaceae), a highly valued, ecologically keystone Neotropical timber forest tree.</title>
        <authorList>
            <person name="Silva-Junior O.B."/>
            <person name="Grattapaglia D."/>
            <person name="Novaes E."/>
            <person name="Collevatti R.G."/>
        </authorList>
    </citation>
    <scope>NUCLEOTIDE SEQUENCE [LARGE SCALE GENOMIC DNA]</scope>
    <source>
        <strain evidence="24">cv. UFG-1</strain>
    </source>
</reference>
<keyword evidence="6 19" id="KW-0812">Transmembrane</keyword>
<keyword evidence="24" id="KW-1185">Reference proteome</keyword>
<comment type="subcellular location">
    <subcellularLocation>
        <location evidence="1">Cell membrane</location>
        <topology evidence="1">Single-pass type I membrane protein</topology>
    </subcellularLocation>
</comment>
<dbReference type="Pfam" id="PF01453">
    <property type="entry name" value="B_lectin"/>
    <property type="match status" value="1"/>
</dbReference>
<comment type="catalytic activity">
    <reaction evidence="17">
        <text>L-threonyl-[protein] + ATP = O-phospho-L-threonyl-[protein] + ADP + H(+)</text>
        <dbReference type="Rhea" id="RHEA:46608"/>
        <dbReference type="Rhea" id="RHEA-COMP:11060"/>
        <dbReference type="Rhea" id="RHEA-COMP:11605"/>
        <dbReference type="ChEBI" id="CHEBI:15378"/>
        <dbReference type="ChEBI" id="CHEBI:30013"/>
        <dbReference type="ChEBI" id="CHEBI:30616"/>
        <dbReference type="ChEBI" id="CHEBI:61977"/>
        <dbReference type="ChEBI" id="CHEBI:456216"/>
        <dbReference type="EC" id="2.7.11.1"/>
    </reaction>
</comment>
<evidence type="ECO:0000256" key="3">
    <source>
        <dbReference type="ARBA" id="ARBA00022475"/>
    </source>
</evidence>
<dbReference type="FunFam" id="1.10.510.10:FF:001023">
    <property type="entry name" value="Os07g0541700 protein"/>
    <property type="match status" value="1"/>
</dbReference>
<dbReference type="GO" id="GO:0005886">
    <property type="term" value="C:plasma membrane"/>
    <property type="evidence" value="ECO:0007669"/>
    <property type="project" value="UniProtKB-SubCell"/>
</dbReference>
<sequence length="618" mass="69791">MASNFPSRTRTQIRDIILSFSCYYLLFLMTSYAETDTLLQGQTIRSIDKLVSANKIFRLEFFRPGSSDDIYLGIFLNIESRPDPDDYNPVWVANRDTPVPNSFTTLRVNDSDGLLKISYGLDGSVTISNSVPDTNNTSATILDNGNFVLRALNPDGAINRTLWQSFDYPTDTLLPGMKLGINFRTGHKWSLTSWISDQVPASGSFTLGGDLNGSSQLMIWWRGNAYWTSGLWDKDNFKNTPFLHNDFDVLNITYISNENEKYLAYSIKGNSRWGKVSMLPDGLVDIITPFFHDQTSGCPLSRYIDPPPPGCLTEILLPECRKDVLEFRGRRGLISGSGYQYDQNENMSLFDCEVKCRQNCSCIAFASLNNNGTGCEIFDKGIQFSPEWSDRLAYFLDTGKATRWWIWLAAAAGGTLLTLSIVCFFRRRYFVGKGAAGKTLLLELEDATIHLGQDSAMNDKIDKNQVHLFSFETLEMATDCFSTANKLGEGGFGPVYKGKLQSGQEIAIKRLSRSSGQGLSEFKNEIMLIAKLQHDNLVKLLGCCMKAQEKILVYEYLPNRSLDFFLFDSCRRVLLNWTNRMSIIEGVAQGLLYLHKYSRLRVIHRDLKAGNILLHYKK</sequence>
<dbReference type="GO" id="GO:0005524">
    <property type="term" value="F:ATP binding"/>
    <property type="evidence" value="ECO:0007669"/>
    <property type="project" value="UniProtKB-KW"/>
</dbReference>
<evidence type="ECO:0000259" key="21">
    <source>
        <dbReference type="PROSITE" id="PS50927"/>
    </source>
</evidence>
<keyword evidence="16" id="KW-0325">Glycoprotein</keyword>
<evidence type="ECO:0000256" key="8">
    <source>
        <dbReference type="ARBA" id="ARBA00022734"/>
    </source>
</evidence>
<dbReference type="Gene3D" id="2.90.10.10">
    <property type="entry name" value="Bulb-type lectin domain"/>
    <property type="match status" value="1"/>
</dbReference>
<comment type="catalytic activity">
    <reaction evidence="18">
        <text>L-seryl-[protein] + ATP = O-phospho-L-seryl-[protein] + ADP + H(+)</text>
        <dbReference type="Rhea" id="RHEA:17989"/>
        <dbReference type="Rhea" id="RHEA-COMP:9863"/>
        <dbReference type="Rhea" id="RHEA-COMP:11604"/>
        <dbReference type="ChEBI" id="CHEBI:15378"/>
        <dbReference type="ChEBI" id="CHEBI:29999"/>
        <dbReference type="ChEBI" id="CHEBI:30616"/>
        <dbReference type="ChEBI" id="CHEBI:83421"/>
        <dbReference type="ChEBI" id="CHEBI:456216"/>
        <dbReference type="EC" id="2.7.11.1"/>
    </reaction>
</comment>
<dbReference type="GO" id="GO:0106310">
    <property type="term" value="F:protein serine kinase activity"/>
    <property type="evidence" value="ECO:0007669"/>
    <property type="project" value="RHEA"/>
</dbReference>
<dbReference type="InterPro" id="IPR001480">
    <property type="entry name" value="Bulb-type_lectin_dom"/>
</dbReference>
<evidence type="ECO:0000256" key="6">
    <source>
        <dbReference type="ARBA" id="ARBA00022692"/>
    </source>
</evidence>
<dbReference type="InterPro" id="IPR008271">
    <property type="entry name" value="Ser/Thr_kinase_AS"/>
</dbReference>
<dbReference type="Gene3D" id="3.30.200.20">
    <property type="entry name" value="Phosphorylase Kinase, domain 1"/>
    <property type="match status" value="1"/>
</dbReference>
<evidence type="ECO:0000256" key="4">
    <source>
        <dbReference type="ARBA" id="ARBA00022527"/>
    </source>
</evidence>
<dbReference type="PROSITE" id="PS50948">
    <property type="entry name" value="PAN"/>
    <property type="match status" value="1"/>
</dbReference>
<evidence type="ECO:0000313" key="24">
    <source>
        <dbReference type="Proteomes" id="UP000231279"/>
    </source>
</evidence>
<evidence type="ECO:0000256" key="17">
    <source>
        <dbReference type="ARBA" id="ARBA00047899"/>
    </source>
</evidence>
<dbReference type="PROSITE" id="PS00108">
    <property type="entry name" value="PROTEIN_KINASE_ST"/>
    <property type="match status" value="1"/>
</dbReference>
<evidence type="ECO:0000256" key="5">
    <source>
        <dbReference type="ARBA" id="ARBA00022679"/>
    </source>
</evidence>
<dbReference type="SUPFAM" id="SSF56112">
    <property type="entry name" value="Protein kinase-like (PK-like)"/>
    <property type="match status" value="1"/>
</dbReference>
<dbReference type="CDD" id="cd00028">
    <property type="entry name" value="B_lectin"/>
    <property type="match status" value="1"/>
</dbReference>
<keyword evidence="7" id="KW-0732">Signal</keyword>
<feature type="domain" description="Protein kinase" evidence="20">
    <location>
        <begin position="481"/>
        <end position="618"/>
    </location>
</feature>
<dbReference type="EMBL" id="NKXS01001305">
    <property type="protein sequence ID" value="PIN19292.1"/>
    <property type="molecule type" value="Genomic_DNA"/>
</dbReference>
<accession>A0A2G9HP44</accession>
<keyword evidence="15" id="KW-0675">Receptor</keyword>
<dbReference type="InterPro" id="IPR001245">
    <property type="entry name" value="Ser-Thr/Tyr_kinase_cat_dom"/>
</dbReference>
<keyword evidence="5 23" id="KW-0808">Transferase</keyword>
<dbReference type="SUPFAM" id="SSF51110">
    <property type="entry name" value="alpha-D-mannose-specific plant lectins"/>
    <property type="match status" value="1"/>
</dbReference>
<comment type="caution">
    <text evidence="23">The sequence shown here is derived from an EMBL/GenBank/DDBJ whole genome shotgun (WGS) entry which is preliminary data.</text>
</comment>
<evidence type="ECO:0000313" key="23">
    <source>
        <dbReference type="EMBL" id="PIN19292.1"/>
    </source>
</evidence>
<evidence type="ECO:0000256" key="14">
    <source>
        <dbReference type="ARBA" id="ARBA00023157"/>
    </source>
</evidence>
<feature type="transmembrane region" description="Helical" evidence="19">
    <location>
        <begin position="404"/>
        <end position="425"/>
    </location>
</feature>
<dbReference type="SMART" id="SM00220">
    <property type="entry name" value="S_TKc"/>
    <property type="match status" value="1"/>
</dbReference>
<evidence type="ECO:0000259" key="20">
    <source>
        <dbReference type="PROSITE" id="PS50011"/>
    </source>
</evidence>
<dbReference type="Proteomes" id="UP000231279">
    <property type="component" value="Unassembled WGS sequence"/>
</dbReference>
<name>A0A2G9HP44_9LAMI</name>
<dbReference type="PROSITE" id="PS50011">
    <property type="entry name" value="PROTEIN_KINASE_DOM"/>
    <property type="match status" value="1"/>
</dbReference>
<evidence type="ECO:0000256" key="11">
    <source>
        <dbReference type="ARBA" id="ARBA00022840"/>
    </source>
</evidence>
<keyword evidence="9" id="KW-0547">Nucleotide-binding</keyword>
<dbReference type="InterPro" id="IPR000719">
    <property type="entry name" value="Prot_kinase_dom"/>
</dbReference>